<dbReference type="InterPro" id="IPR036188">
    <property type="entry name" value="FAD/NAD-bd_sf"/>
</dbReference>
<evidence type="ECO:0000256" key="3">
    <source>
        <dbReference type="ARBA" id="ARBA00022630"/>
    </source>
</evidence>
<dbReference type="InterPro" id="IPR004099">
    <property type="entry name" value="Pyr_nucl-diS_OxRdtase_dimer"/>
</dbReference>
<name>A0ABP7F5Q5_9ACTN</name>
<dbReference type="PIRSF" id="PIRSF000350">
    <property type="entry name" value="Mercury_reductase_MerA"/>
    <property type="match status" value="1"/>
</dbReference>
<comment type="similarity">
    <text evidence="2">Belongs to the class-I pyridine nucleotide-disulfide oxidoreductase family.</text>
</comment>
<dbReference type="Pfam" id="PF02852">
    <property type="entry name" value="Pyr_redox_dim"/>
    <property type="match status" value="1"/>
</dbReference>
<dbReference type="SUPFAM" id="SSF55424">
    <property type="entry name" value="FAD/NAD-linked reductases, dimerisation (C-terminal) domain"/>
    <property type="match status" value="1"/>
</dbReference>
<dbReference type="PANTHER" id="PTHR43014:SF2">
    <property type="entry name" value="MERCURIC REDUCTASE"/>
    <property type="match status" value="1"/>
</dbReference>
<dbReference type="PRINTS" id="PR00368">
    <property type="entry name" value="FADPNR"/>
</dbReference>
<dbReference type="SUPFAM" id="SSF51905">
    <property type="entry name" value="FAD/NAD(P)-binding domain"/>
    <property type="match status" value="1"/>
</dbReference>
<evidence type="ECO:0000256" key="1">
    <source>
        <dbReference type="ARBA" id="ARBA00001974"/>
    </source>
</evidence>
<dbReference type="Gene3D" id="3.30.390.30">
    <property type="match status" value="1"/>
</dbReference>
<evidence type="ECO:0000259" key="5">
    <source>
        <dbReference type="Pfam" id="PF02852"/>
    </source>
</evidence>
<dbReference type="InterPro" id="IPR001100">
    <property type="entry name" value="Pyr_nuc-diS_OxRdtase"/>
</dbReference>
<dbReference type="InterPro" id="IPR023753">
    <property type="entry name" value="FAD/NAD-binding_dom"/>
</dbReference>
<dbReference type="RefSeq" id="WP_344967924.1">
    <property type="nucleotide sequence ID" value="NZ_BAABDD010000003.1"/>
</dbReference>
<dbReference type="Gene3D" id="3.50.50.60">
    <property type="entry name" value="FAD/NAD(P)-binding domain"/>
    <property type="match status" value="2"/>
</dbReference>
<accession>A0ABP7F5Q5</accession>
<feature type="domain" description="FAD/NAD(P)-binding" evidence="6">
    <location>
        <begin position="4"/>
        <end position="306"/>
    </location>
</feature>
<evidence type="ECO:0000256" key="4">
    <source>
        <dbReference type="ARBA" id="ARBA00022827"/>
    </source>
</evidence>
<protein>
    <submittedName>
        <fullName evidence="7">FAD-dependent oxidoreductase</fullName>
    </submittedName>
</protein>
<feature type="domain" description="Pyridine nucleotide-disulphide oxidoreductase dimerisation" evidence="5">
    <location>
        <begin position="327"/>
        <end position="442"/>
    </location>
</feature>
<dbReference type="PANTHER" id="PTHR43014">
    <property type="entry name" value="MERCURIC REDUCTASE"/>
    <property type="match status" value="1"/>
</dbReference>
<evidence type="ECO:0000259" key="6">
    <source>
        <dbReference type="Pfam" id="PF07992"/>
    </source>
</evidence>
<organism evidence="7 8">
    <name type="scientific">Salinactinospora qingdaonensis</name>
    <dbReference type="NCBI Taxonomy" id="702744"/>
    <lineage>
        <taxon>Bacteria</taxon>
        <taxon>Bacillati</taxon>
        <taxon>Actinomycetota</taxon>
        <taxon>Actinomycetes</taxon>
        <taxon>Streptosporangiales</taxon>
        <taxon>Nocardiopsidaceae</taxon>
        <taxon>Salinactinospora</taxon>
    </lineage>
</organism>
<dbReference type="Proteomes" id="UP001500908">
    <property type="component" value="Unassembled WGS sequence"/>
</dbReference>
<proteinExistence type="inferred from homology"/>
<keyword evidence="3" id="KW-0285">Flavoprotein</keyword>
<keyword evidence="4" id="KW-0274">FAD</keyword>
<gene>
    <name evidence="7" type="ORF">GCM10022402_10970</name>
</gene>
<reference evidence="8" key="1">
    <citation type="journal article" date="2019" name="Int. J. Syst. Evol. Microbiol.">
        <title>The Global Catalogue of Microorganisms (GCM) 10K type strain sequencing project: providing services to taxonomists for standard genome sequencing and annotation.</title>
        <authorList>
            <consortium name="The Broad Institute Genomics Platform"/>
            <consortium name="The Broad Institute Genome Sequencing Center for Infectious Disease"/>
            <person name="Wu L."/>
            <person name="Ma J."/>
        </authorList>
    </citation>
    <scope>NUCLEOTIDE SEQUENCE [LARGE SCALE GENOMIC DNA]</scope>
    <source>
        <strain evidence="8">JCM 17137</strain>
    </source>
</reference>
<dbReference type="InterPro" id="IPR016156">
    <property type="entry name" value="FAD/NAD-linked_Rdtase_dimer_sf"/>
</dbReference>
<keyword evidence="8" id="KW-1185">Reference proteome</keyword>
<evidence type="ECO:0000313" key="7">
    <source>
        <dbReference type="EMBL" id="GAA3732076.1"/>
    </source>
</evidence>
<dbReference type="EMBL" id="BAABDD010000003">
    <property type="protein sequence ID" value="GAA3732076.1"/>
    <property type="molecule type" value="Genomic_DNA"/>
</dbReference>
<comment type="caution">
    <text evidence="7">The sequence shown here is derived from an EMBL/GenBank/DDBJ whole genome shotgun (WGS) entry which is preliminary data.</text>
</comment>
<dbReference type="Pfam" id="PF07992">
    <property type="entry name" value="Pyr_redox_2"/>
    <property type="match status" value="1"/>
</dbReference>
<comment type="cofactor">
    <cofactor evidence="1">
        <name>FAD</name>
        <dbReference type="ChEBI" id="CHEBI:57692"/>
    </cofactor>
</comment>
<sequence length="466" mass="47949">MTPHLVVLGGGAAGLAAARAALARQARPLLVTEGPPGGDCTFTGCVPSKSLIEAAERGATYPAAIRRAREVVAQIAATEDERALTAAGIEVLRGRATFVSHGRIEVAAADGAAVRTISAKRVVVATGSRPRVPPIPGLADLNYLTNETVFELDALPREVAVLGGGAVGCELAQAFARFGAEVTVIEAAKRLLPGEATEASRVVTERFAAEGIGVRTGATVRSVRSVDGGARLELADGDAVTAQRVLVATGREPVTAGLGLATAGVATDERGAIRTDAHLATTRRGVYAAGDVTGGPALTHAAYLMGRIAAENALGRRRQARFSAAAVPRVVFTSPEVAQVGLTEAGAVRRHPRARVAHLPLSEVDRAVTAGRTDGFVTIVAGRRRVTGHLGGGRVLGATVVGERAGEVIHELALAVRTGMFTGRLAQTTHAYPTYALAVQQAAAQFVTEHGGRRARPIQDRGPSPG</sequence>
<evidence type="ECO:0000256" key="2">
    <source>
        <dbReference type="ARBA" id="ARBA00007532"/>
    </source>
</evidence>
<evidence type="ECO:0000313" key="8">
    <source>
        <dbReference type="Proteomes" id="UP001500908"/>
    </source>
</evidence>
<dbReference type="PRINTS" id="PR00411">
    <property type="entry name" value="PNDRDTASEI"/>
</dbReference>